<evidence type="ECO:0000313" key="2">
    <source>
        <dbReference type="EMBL" id="QDR72940.1"/>
    </source>
</evidence>
<name>A0A517D6H6_LIMRT</name>
<proteinExistence type="predicted"/>
<sequence length="193" mass="21768">MNNNQPVLFTTNHNNVFGSQVPDEAGIYNVVVSPESIAKNSNNGNPMASMDYVVMDGTQKGKHIYDRLVWTNTSQENHDLSIKRFNTVMMAAGFQDGIDIHTIPEFVQKMLRQRLAVETEWQKSEYNGNTYLVVTRYRMLQANGSQPNGQKRPQNNNNQTNNGFGTANQANNKQLFNNNNGAPIDIDNDQLPF</sequence>
<protein>
    <submittedName>
        <fullName evidence="2">DUF669 domain-containing protein</fullName>
    </submittedName>
</protein>
<accession>A0A517D6H6</accession>
<feature type="region of interest" description="Disordered" evidence="1">
    <location>
        <begin position="143"/>
        <end position="193"/>
    </location>
</feature>
<evidence type="ECO:0000256" key="1">
    <source>
        <dbReference type="SAM" id="MobiDB-lite"/>
    </source>
</evidence>
<dbReference type="AlphaFoldDB" id="A0A517D6H6"/>
<dbReference type="EMBL" id="CP041676">
    <property type="protein sequence ID" value="QDR72940.1"/>
    <property type="molecule type" value="Genomic_DNA"/>
</dbReference>
<dbReference type="RefSeq" id="WP_144227384.1">
    <property type="nucleotide sequence ID" value="NZ_CP041676.1"/>
</dbReference>
<feature type="compositionally biased region" description="Low complexity" evidence="1">
    <location>
        <begin position="154"/>
        <end position="180"/>
    </location>
</feature>
<organism evidence="2 3">
    <name type="scientific">Limosilactobacillus reuteri</name>
    <name type="common">Lactobacillus reuteri</name>
    <dbReference type="NCBI Taxonomy" id="1598"/>
    <lineage>
        <taxon>Bacteria</taxon>
        <taxon>Bacillati</taxon>
        <taxon>Bacillota</taxon>
        <taxon>Bacilli</taxon>
        <taxon>Lactobacillales</taxon>
        <taxon>Lactobacillaceae</taxon>
        <taxon>Limosilactobacillus</taxon>
    </lineage>
</organism>
<reference evidence="2 3" key="1">
    <citation type="submission" date="2019-07" db="EMBL/GenBank/DDBJ databases">
        <title>Gastrointestinal microbiota of Peromyscus leucopus, the white-footed mouse.</title>
        <authorList>
            <person name="Milovic A."/>
            <person name="Bassam K."/>
            <person name="Barbour A.G."/>
        </authorList>
    </citation>
    <scope>NUCLEOTIDE SEQUENCE [LARGE SCALE GENOMIC DNA]</scope>
    <source>
        <strain evidence="2 3">LL7</strain>
    </source>
</reference>
<dbReference type="InterPro" id="IPR007731">
    <property type="entry name" value="DUF669"/>
</dbReference>
<dbReference type="Pfam" id="PF05037">
    <property type="entry name" value="DUF669"/>
    <property type="match status" value="1"/>
</dbReference>
<dbReference type="Proteomes" id="UP000316394">
    <property type="component" value="Chromosome"/>
</dbReference>
<evidence type="ECO:0000313" key="3">
    <source>
        <dbReference type="Proteomes" id="UP000316394"/>
    </source>
</evidence>
<feature type="compositionally biased region" description="Polar residues" evidence="1">
    <location>
        <begin position="143"/>
        <end position="153"/>
    </location>
</feature>
<gene>
    <name evidence="2" type="ORF">FOD75_07630</name>
</gene>